<gene>
    <name evidence="2" type="primary">bun</name>
    <name evidence="2" type="ORF">Anas_05645</name>
</gene>
<sequence length="538" mass="56684">MNHLKQENNNYAMSHTNYTSETLRLEPNNSICFKDNENTNNPHLQAAVLSASQGCQKKSSFQITSIRPTSRSSNDGADDTDPDEPSDVDTSRFTADIDQETPSYSEEYSKSEEMILGTGPVIPTSSQYGITALVQQTSTGGMMTARLPQGVTVNVTEGGLALAKADGEPDDLDNWQKRFKIVKIDSTEPFKRGRWICLDFMDSPALSSTENKSDEMPPNLVVSNVVLADGDSSEGQAHRFVQIPLSLSSTVQYQPIVSHTSTQFTPQSQTTVPVVSTSQVPSVQLQSGVQFAPSGGPPMQVVPPSYSGPQPPQGSVHPTSCGQVSTTASSQPTIPSNVHSKPDIQHTSGINTTSISQGTVPIGIQPIHPSHSISSSHSQSTASPAQHQHVAVNQPPSSGQKIANSHAVTNSQPSTIISQLSSLSSTAPSTTIQATSYTSLPGTGVTNTPATTPAHTQLNLASGQSPLHTDQLHQILPPTGSTQASASNVPQSGNVEVVAVVSQGNETSASNTAAQPAATAAAGSEEPERYVFLIEICK</sequence>
<feature type="region of interest" description="Disordered" evidence="1">
    <location>
        <begin position="59"/>
        <end position="106"/>
    </location>
</feature>
<evidence type="ECO:0000313" key="2">
    <source>
        <dbReference type="EMBL" id="KAB7497870.1"/>
    </source>
</evidence>
<feature type="compositionally biased region" description="Polar residues" evidence="1">
    <location>
        <begin position="59"/>
        <end position="75"/>
    </location>
</feature>
<comment type="caution">
    <text evidence="2">The sequence shown here is derived from an EMBL/GenBank/DDBJ whole genome shotgun (WGS) entry which is preliminary data.</text>
</comment>
<feature type="region of interest" description="Disordered" evidence="1">
    <location>
        <begin position="288"/>
        <end position="410"/>
    </location>
</feature>
<feature type="compositionally biased region" description="Low complexity" evidence="1">
    <location>
        <begin position="302"/>
        <end position="316"/>
    </location>
</feature>
<reference evidence="2 3" key="1">
    <citation type="journal article" date="2019" name="PLoS Biol.">
        <title>Sex chromosomes control vertical transmission of feminizing Wolbachia symbionts in an isopod.</title>
        <authorList>
            <person name="Becking T."/>
            <person name="Chebbi M.A."/>
            <person name="Giraud I."/>
            <person name="Moumen B."/>
            <person name="Laverre T."/>
            <person name="Caubet Y."/>
            <person name="Peccoud J."/>
            <person name="Gilbert C."/>
            <person name="Cordaux R."/>
        </authorList>
    </citation>
    <scope>NUCLEOTIDE SEQUENCE [LARGE SCALE GENOMIC DNA]</scope>
    <source>
        <strain evidence="2">ANa2</strain>
        <tissue evidence="2">Whole body excluding digestive tract and cuticle</tissue>
    </source>
</reference>
<evidence type="ECO:0000256" key="1">
    <source>
        <dbReference type="SAM" id="MobiDB-lite"/>
    </source>
</evidence>
<dbReference type="OrthoDB" id="8961796at2759"/>
<accession>A0A5N5SYW5</accession>
<name>A0A5N5SYW5_9CRUS</name>
<protein>
    <submittedName>
        <fullName evidence="2">Protein bunched, class 2/F/G isoform</fullName>
    </submittedName>
</protein>
<feature type="compositionally biased region" description="Low complexity" evidence="1">
    <location>
        <begin position="361"/>
        <end position="388"/>
    </location>
</feature>
<dbReference type="EMBL" id="SEYY01019811">
    <property type="protein sequence ID" value="KAB7497870.1"/>
    <property type="molecule type" value="Genomic_DNA"/>
</dbReference>
<dbReference type="GO" id="GO:0005829">
    <property type="term" value="C:cytosol"/>
    <property type="evidence" value="ECO:0007669"/>
    <property type="project" value="TreeGrafter"/>
</dbReference>
<dbReference type="GO" id="GO:0008284">
    <property type="term" value="P:positive regulation of cell population proliferation"/>
    <property type="evidence" value="ECO:0007669"/>
    <property type="project" value="TreeGrafter"/>
</dbReference>
<proteinExistence type="predicted"/>
<feature type="compositionally biased region" description="Polar residues" evidence="1">
    <location>
        <begin position="394"/>
        <end position="410"/>
    </location>
</feature>
<dbReference type="GO" id="GO:0005634">
    <property type="term" value="C:nucleus"/>
    <property type="evidence" value="ECO:0007669"/>
    <property type="project" value="TreeGrafter"/>
</dbReference>
<dbReference type="PANTHER" id="PTHR46745">
    <property type="entry name" value="TSC22 DOMAIN FAMILY PROTEIN 1"/>
    <property type="match status" value="1"/>
</dbReference>
<keyword evidence="3" id="KW-1185">Reference proteome</keyword>
<feature type="compositionally biased region" description="Polar residues" evidence="1">
    <location>
        <begin position="317"/>
        <end position="359"/>
    </location>
</feature>
<dbReference type="GO" id="GO:0043066">
    <property type="term" value="P:negative regulation of apoptotic process"/>
    <property type="evidence" value="ECO:0007669"/>
    <property type="project" value="TreeGrafter"/>
</dbReference>
<dbReference type="AlphaFoldDB" id="A0A5N5SYW5"/>
<evidence type="ECO:0000313" key="3">
    <source>
        <dbReference type="Proteomes" id="UP000326759"/>
    </source>
</evidence>
<organism evidence="2 3">
    <name type="scientific">Armadillidium nasatum</name>
    <dbReference type="NCBI Taxonomy" id="96803"/>
    <lineage>
        <taxon>Eukaryota</taxon>
        <taxon>Metazoa</taxon>
        <taxon>Ecdysozoa</taxon>
        <taxon>Arthropoda</taxon>
        <taxon>Crustacea</taxon>
        <taxon>Multicrustacea</taxon>
        <taxon>Malacostraca</taxon>
        <taxon>Eumalacostraca</taxon>
        <taxon>Peracarida</taxon>
        <taxon>Isopoda</taxon>
        <taxon>Oniscidea</taxon>
        <taxon>Crinocheta</taxon>
        <taxon>Armadillidiidae</taxon>
        <taxon>Armadillidium</taxon>
    </lineage>
</organism>
<dbReference type="Proteomes" id="UP000326759">
    <property type="component" value="Unassembled WGS sequence"/>
</dbReference>
<feature type="compositionally biased region" description="Acidic residues" evidence="1">
    <location>
        <begin position="76"/>
        <end position="87"/>
    </location>
</feature>
<dbReference type="PANTHER" id="PTHR46745:SF1">
    <property type="entry name" value="TSC22 DOMAIN FAMILY PROTEIN 1"/>
    <property type="match status" value="1"/>
</dbReference>